<accession>A0A0C5VVE9</accession>
<proteinExistence type="predicted"/>
<evidence type="ECO:0000313" key="2">
    <source>
        <dbReference type="Proteomes" id="UP000032266"/>
    </source>
</evidence>
<protein>
    <submittedName>
        <fullName evidence="1">Uncharacterized protein</fullName>
    </submittedName>
</protein>
<dbReference type="KEGG" id="gsn:YC6258_05213"/>
<dbReference type="AlphaFoldDB" id="A0A0C5VVE9"/>
<evidence type="ECO:0000313" key="1">
    <source>
        <dbReference type="EMBL" id="AJQ97243.1"/>
    </source>
</evidence>
<sequence length="50" mass="6009">MFYSWPILFLFSGFVYHCCAKTIAVAVPKTKKLYKSISYKNIEFLIWHKF</sequence>
<reference evidence="1 2" key="1">
    <citation type="submission" date="2014-01" db="EMBL/GenBank/DDBJ databases">
        <title>Full genme sequencing of cellulolytic bacterium Gynuella sunshinyii YC6258T gen. nov., sp. nov.</title>
        <authorList>
            <person name="Khan H."/>
            <person name="Chung E.J."/>
            <person name="Chung Y.R."/>
        </authorList>
    </citation>
    <scope>NUCLEOTIDE SEQUENCE [LARGE SCALE GENOMIC DNA]</scope>
    <source>
        <strain evidence="1 2">YC6258</strain>
    </source>
</reference>
<organism evidence="1 2">
    <name type="scientific">Gynuella sunshinyii YC6258</name>
    <dbReference type="NCBI Taxonomy" id="1445510"/>
    <lineage>
        <taxon>Bacteria</taxon>
        <taxon>Pseudomonadati</taxon>
        <taxon>Pseudomonadota</taxon>
        <taxon>Gammaproteobacteria</taxon>
        <taxon>Oceanospirillales</taxon>
        <taxon>Saccharospirillaceae</taxon>
        <taxon>Gynuella</taxon>
    </lineage>
</organism>
<keyword evidence="2" id="KW-1185">Reference proteome</keyword>
<name>A0A0C5VVE9_9GAMM</name>
<gene>
    <name evidence="1" type="ORF">YC6258_05213</name>
</gene>
<dbReference type="Proteomes" id="UP000032266">
    <property type="component" value="Chromosome"/>
</dbReference>
<dbReference type="EMBL" id="CP007142">
    <property type="protein sequence ID" value="AJQ97243.1"/>
    <property type="molecule type" value="Genomic_DNA"/>
</dbReference>
<dbReference type="HOGENOM" id="CLU_3118394_0_0_6"/>